<protein>
    <submittedName>
        <fullName evidence="3">Beta-lactamase family protein</fullName>
    </submittedName>
</protein>
<name>A0A9P3G5M6_9APHY</name>
<dbReference type="PANTHER" id="PTHR22935:SF95">
    <property type="entry name" value="BETA-LACTAMASE-LIKE 1-RELATED"/>
    <property type="match status" value="1"/>
</dbReference>
<sequence length="613" mass="67579">MDLIRILDLLIALFSMGFGLYKSGTWPFNKEDDDRLNCRPYLPKVFAEAPPPADHPAILRATQKLDRFLSKNFEAFDIDALSVAVVTSEGPVFEKNWGLLRAKERASPPVSSRDSYRVASVSKLFATLEAFVLEQRGVLRWDDPVHKYLPDFEYMSGGYAPNSSPVDPKQAPITLFQLATHMSGLGRDLPSGMAASFPNGTECSGPPPENCLPFPEPSDVFNAIRSHPLVSPPFSYPSYSNTGFGVLGLALVAANRAASANPSQEPKTYAELVKRDIFDPLGLDGSHFLKTGENKGRLVTPSLDEDLTELDFKDSMNAAGGQYLSLADAVKVVQMILNPARPDSILTQYSVTRWLRAVHEFDEDQWTAIGMMWEVIKHRDTYGRLHKIFWKLGNLPGYHSAVALHPDSSYGVVVLIGGQFADAPKLAYDAFDIMQPAFDKAQAGAVSRLYTGKWEDEQSNSSAVTTLEKGTLYVDKLVVNGTDVLPVFGASSKLALRSTQRPGEFRIDTGMPPWNGLKYMGCYSYWNGQDNWAMKNGAPLNLVYFSGSGDERTLHVPAAQADMTRSLWTCSARLGWADTAKVLALLAERKVRALVTGRSIPSEDLVRFLDNVC</sequence>
<gene>
    <name evidence="3" type="ORF">PsYK624_047640</name>
</gene>
<evidence type="ECO:0000313" key="3">
    <source>
        <dbReference type="EMBL" id="GJE88681.1"/>
    </source>
</evidence>
<organism evidence="3 4">
    <name type="scientific">Phanerochaete sordida</name>
    <dbReference type="NCBI Taxonomy" id="48140"/>
    <lineage>
        <taxon>Eukaryota</taxon>
        <taxon>Fungi</taxon>
        <taxon>Dikarya</taxon>
        <taxon>Basidiomycota</taxon>
        <taxon>Agaricomycotina</taxon>
        <taxon>Agaricomycetes</taxon>
        <taxon>Polyporales</taxon>
        <taxon>Phanerochaetaceae</taxon>
        <taxon>Phanerochaete</taxon>
    </lineage>
</organism>
<comment type="similarity">
    <text evidence="1">Belongs to the beta-lactamase family.</text>
</comment>
<proteinExistence type="inferred from homology"/>
<evidence type="ECO:0000256" key="1">
    <source>
        <dbReference type="ARBA" id="ARBA00038473"/>
    </source>
</evidence>
<evidence type="ECO:0000313" key="4">
    <source>
        <dbReference type="Proteomes" id="UP000703269"/>
    </source>
</evidence>
<keyword evidence="4" id="KW-1185">Reference proteome</keyword>
<dbReference type="Gene3D" id="3.40.710.10">
    <property type="entry name" value="DD-peptidase/beta-lactamase superfamily"/>
    <property type="match status" value="1"/>
</dbReference>
<comment type="caution">
    <text evidence="3">The sequence shown here is derived from an EMBL/GenBank/DDBJ whole genome shotgun (WGS) entry which is preliminary data.</text>
</comment>
<dbReference type="PANTHER" id="PTHR22935">
    <property type="entry name" value="PENICILLIN-BINDING PROTEIN"/>
    <property type="match status" value="1"/>
</dbReference>
<accession>A0A9P3G5M6</accession>
<dbReference type="Proteomes" id="UP000703269">
    <property type="component" value="Unassembled WGS sequence"/>
</dbReference>
<feature type="domain" description="Beta-lactamase-related" evidence="2">
    <location>
        <begin position="78"/>
        <end position="426"/>
    </location>
</feature>
<dbReference type="SUPFAM" id="SSF56601">
    <property type="entry name" value="beta-lactamase/transpeptidase-like"/>
    <property type="match status" value="1"/>
</dbReference>
<dbReference type="EMBL" id="BPQB01000010">
    <property type="protein sequence ID" value="GJE88681.1"/>
    <property type="molecule type" value="Genomic_DNA"/>
</dbReference>
<dbReference type="AlphaFoldDB" id="A0A9P3G5M6"/>
<dbReference type="InterPro" id="IPR001466">
    <property type="entry name" value="Beta-lactam-related"/>
</dbReference>
<dbReference type="OrthoDB" id="428260at2759"/>
<dbReference type="InterPro" id="IPR051478">
    <property type="entry name" value="Beta-lactamase-like_AB/R"/>
</dbReference>
<reference evidence="3 4" key="1">
    <citation type="submission" date="2021-08" db="EMBL/GenBank/DDBJ databases">
        <title>Draft Genome Sequence of Phanerochaete sordida strain YK-624.</title>
        <authorList>
            <person name="Mori T."/>
            <person name="Dohra H."/>
            <person name="Suzuki T."/>
            <person name="Kawagishi H."/>
            <person name="Hirai H."/>
        </authorList>
    </citation>
    <scope>NUCLEOTIDE SEQUENCE [LARGE SCALE GENOMIC DNA]</scope>
    <source>
        <strain evidence="3 4">YK-624</strain>
    </source>
</reference>
<evidence type="ECO:0000259" key="2">
    <source>
        <dbReference type="Pfam" id="PF00144"/>
    </source>
</evidence>
<dbReference type="Pfam" id="PF00144">
    <property type="entry name" value="Beta-lactamase"/>
    <property type="match status" value="1"/>
</dbReference>
<dbReference type="InterPro" id="IPR012338">
    <property type="entry name" value="Beta-lactam/transpept-like"/>
</dbReference>